<evidence type="ECO:0000259" key="3">
    <source>
        <dbReference type="PROSITE" id="PS50977"/>
    </source>
</evidence>
<dbReference type="PANTHER" id="PTHR43479:SF7">
    <property type="entry name" value="TETR-FAMILY TRANSCRIPTIONAL REGULATOR"/>
    <property type="match status" value="1"/>
</dbReference>
<dbReference type="Pfam" id="PF14278">
    <property type="entry name" value="TetR_C_8"/>
    <property type="match status" value="1"/>
</dbReference>
<comment type="caution">
    <text evidence="4">The sequence shown here is derived from an EMBL/GenBank/DDBJ whole genome shotgun (WGS) entry which is preliminary data.</text>
</comment>
<gene>
    <name evidence="4" type="ORF">CDL20_02575</name>
</gene>
<evidence type="ECO:0000256" key="2">
    <source>
        <dbReference type="PROSITE-ProRule" id="PRU00335"/>
    </source>
</evidence>
<evidence type="ECO:0000256" key="1">
    <source>
        <dbReference type="ARBA" id="ARBA00023125"/>
    </source>
</evidence>
<sequence length="198" mass="23067">MEKKVDRRVIKTRRQLKKGLAALMKEKSVNQITVKELVEEVDINRSTFYLHFKDIQDLLREIEESMEAQIKRAIEEHPIVSGNENAFYFIEDMFRVLDEEREISKALIGPNGDMGFIHRIERIIKENSRGTLEKMFPGKKEDLKYFYAFCLSGCLGLVKVWLNEGEEKSPEEMAQMTFNMIANAKDAFCQTASDFLDK</sequence>
<evidence type="ECO:0000313" key="5">
    <source>
        <dbReference type="Proteomes" id="UP000234840"/>
    </source>
</evidence>
<dbReference type="Pfam" id="PF00440">
    <property type="entry name" value="TetR_N"/>
    <property type="match status" value="1"/>
</dbReference>
<organism evidence="4 5">
    <name type="scientific">Mediterraneibacter gnavus</name>
    <name type="common">Ruminococcus gnavus</name>
    <dbReference type="NCBI Taxonomy" id="33038"/>
    <lineage>
        <taxon>Bacteria</taxon>
        <taxon>Bacillati</taxon>
        <taxon>Bacillota</taxon>
        <taxon>Clostridia</taxon>
        <taxon>Lachnospirales</taxon>
        <taxon>Lachnospiraceae</taxon>
        <taxon>Mediterraneibacter</taxon>
    </lineage>
</organism>
<dbReference type="InterPro" id="IPR009057">
    <property type="entry name" value="Homeodomain-like_sf"/>
</dbReference>
<protein>
    <submittedName>
        <fullName evidence="4">TetR family transcriptional regulator</fullName>
    </submittedName>
</protein>
<reference evidence="4 5" key="1">
    <citation type="journal article" date="2017" name="Genome Med.">
        <title>A novel Ruminococcus gnavus clade enriched in inflammatory bowel disease patients.</title>
        <authorList>
            <person name="Hall A.B."/>
            <person name="Yassour M."/>
            <person name="Sauk J."/>
            <person name="Garner A."/>
            <person name="Jiang X."/>
            <person name="Arthur T."/>
            <person name="Lagoudas G.K."/>
            <person name="Vatanen T."/>
            <person name="Fornelos N."/>
            <person name="Wilson R."/>
            <person name="Bertha M."/>
            <person name="Cohen M."/>
            <person name="Garber J."/>
            <person name="Khalili H."/>
            <person name="Gevers D."/>
            <person name="Ananthakrishnan A.N."/>
            <person name="Kugathasan S."/>
            <person name="Lander E.S."/>
            <person name="Blainey P."/>
            <person name="Vlamakis H."/>
            <person name="Xavier R.J."/>
            <person name="Huttenhower C."/>
        </authorList>
    </citation>
    <scope>NUCLEOTIDE SEQUENCE [LARGE SCALE GENOMIC DNA]</scope>
    <source>
        <strain evidence="4 5">RJX1128</strain>
    </source>
</reference>
<name>A0A2N5Q2K4_MEDGN</name>
<dbReference type="PROSITE" id="PS50977">
    <property type="entry name" value="HTH_TETR_2"/>
    <property type="match status" value="1"/>
</dbReference>
<dbReference type="InterPro" id="IPR039532">
    <property type="entry name" value="TetR_C_Firmicutes"/>
</dbReference>
<evidence type="ECO:0000313" key="4">
    <source>
        <dbReference type="EMBL" id="PLT88676.1"/>
    </source>
</evidence>
<dbReference type="AlphaFoldDB" id="A0A2N5Q2K4"/>
<accession>A0A2N5Q2K4</accession>
<dbReference type="PANTHER" id="PTHR43479">
    <property type="entry name" value="ACREF/ENVCD OPERON REPRESSOR-RELATED"/>
    <property type="match status" value="1"/>
</dbReference>
<dbReference type="RefSeq" id="WP_101881966.1">
    <property type="nucleotide sequence ID" value="NZ_CAXSWW010000005.1"/>
</dbReference>
<keyword evidence="1 2" id="KW-0238">DNA-binding</keyword>
<feature type="DNA-binding region" description="H-T-H motif" evidence="2">
    <location>
        <begin position="33"/>
        <end position="52"/>
    </location>
</feature>
<dbReference type="SUPFAM" id="SSF46689">
    <property type="entry name" value="Homeodomain-like"/>
    <property type="match status" value="1"/>
</dbReference>
<dbReference type="GO" id="GO:0003677">
    <property type="term" value="F:DNA binding"/>
    <property type="evidence" value="ECO:0007669"/>
    <property type="project" value="UniProtKB-UniRule"/>
</dbReference>
<proteinExistence type="predicted"/>
<dbReference type="Gene3D" id="1.10.357.10">
    <property type="entry name" value="Tetracycline Repressor, domain 2"/>
    <property type="match status" value="1"/>
</dbReference>
<dbReference type="InterPro" id="IPR001647">
    <property type="entry name" value="HTH_TetR"/>
</dbReference>
<dbReference type="InterPro" id="IPR050624">
    <property type="entry name" value="HTH-type_Tx_Regulator"/>
</dbReference>
<feature type="domain" description="HTH tetR-type" evidence="3">
    <location>
        <begin position="10"/>
        <end position="70"/>
    </location>
</feature>
<dbReference type="Proteomes" id="UP000234840">
    <property type="component" value="Unassembled WGS sequence"/>
</dbReference>
<dbReference type="EMBL" id="NIHW01000004">
    <property type="protein sequence ID" value="PLT88676.1"/>
    <property type="molecule type" value="Genomic_DNA"/>
</dbReference>